<proteinExistence type="predicted"/>
<keyword evidence="8" id="KW-1185">Reference proteome</keyword>
<evidence type="ECO:0000256" key="3">
    <source>
        <dbReference type="ARBA" id="ARBA00022679"/>
    </source>
</evidence>
<evidence type="ECO:0000313" key="7">
    <source>
        <dbReference type="EMBL" id="MEA5391806.1"/>
    </source>
</evidence>
<comment type="caution">
    <text evidence="7">The sequence shown here is derived from an EMBL/GenBank/DDBJ whole genome shotgun (WGS) entry which is preliminary data.</text>
</comment>
<dbReference type="SUPFAM" id="SSF55729">
    <property type="entry name" value="Acyl-CoA N-acyltransferases (Nat)"/>
    <property type="match status" value="1"/>
</dbReference>
<dbReference type="Pfam" id="PF13508">
    <property type="entry name" value="Acetyltransf_7"/>
    <property type="match status" value="1"/>
</dbReference>
<dbReference type="PROSITE" id="PS51186">
    <property type="entry name" value="GNAT"/>
    <property type="match status" value="1"/>
</dbReference>
<dbReference type="Gene3D" id="3.40.630.30">
    <property type="match status" value="1"/>
</dbReference>
<keyword evidence="3" id="KW-0808">Transferase</keyword>
<evidence type="ECO:0000313" key="8">
    <source>
        <dbReference type="Proteomes" id="UP001304461"/>
    </source>
</evidence>
<dbReference type="Proteomes" id="UP001304461">
    <property type="component" value="Unassembled WGS sequence"/>
</dbReference>
<dbReference type="RefSeq" id="WP_323305793.1">
    <property type="nucleotide sequence ID" value="NZ_JAYGHX010000006.1"/>
</dbReference>
<sequence length="166" mass="17948">MDLLAPQPLAQHHSTVSFDCGDSSLDHWLQQRALTNQQSGATRTFVVCHGDDVVMAYVALASGAVAVASAPWRFRRNRPDPIPVVVLARLAVCRRVQGHGIARALLADAFERVLQASTQIGVRGIVVHAASAEARSFYLHMGFDPSPIDPDTLLIRLSDVAATLPF</sequence>
<accession>A0ABU5RVP9</accession>
<dbReference type="InterPro" id="IPR000182">
    <property type="entry name" value="GNAT_dom"/>
</dbReference>
<keyword evidence="4" id="KW-0012">Acyltransferase</keyword>
<gene>
    <name evidence="7" type="ORF">VB738_11120</name>
</gene>
<evidence type="ECO:0000259" key="6">
    <source>
        <dbReference type="PROSITE" id="PS51186"/>
    </source>
</evidence>
<dbReference type="InterPro" id="IPR016181">
    <property type="entry name" value="Acyl_CoA_acyltransferase"/>
</dbReference>
<dbReference type="EMBL" id="JAYGHX010000006">
    <property type="protein sequence ID" value="MEA5391806.1"/>
    <property type="molecule type" value="Genomic_DNA"/>
</dbReference>
<keyword evidence="1" id="KW-0678">Repressor</keyword>
<keyword evidence="2" id="KW-1277">Toxin-antitoxin system</keyword>
<dbReference type="PANTHER" id="PTHR36449">
    <property type="entry name" value="ACETYLTRANSFERASE-RELATED"/>
    <property type="match status" value="1"/>
</dbReference>
<evidence type="ECO:0000256" key="1">
    <source>
        <dbReference type="ARBA" id="ARBA00022491"/>
    </source>
</evidence>
<comment type="catalytic activity">
    <reaction evidence="5">
        <text>glycyl-tRNA(Gly) + acetyl-CoA = N-acetylglycyl-tRNA(Gly) + CoA + H(+)</text>
        <dbReference type="Rhea" id="RHEA:81867"/>
        <dbReference type="Rhea" id="RHEA-COMP:9683"/>
        <dbReference type="Rhea" id="RHEA-COMP:19766"/>
        <dbReference type="ChEBI" id="CHEBI:15378"/>
        <dbReference type="ChEBI" id="CHEBI:57287"/>
        <dbReference type="ChEBI" id="CHEBI:57288"/>
        <dbReference type="ChEBI" id="CHEBI:78522"/>
        <dbReference type="ChEBI" id="CHEBI:232036"/>
    </reaction>
</comment>
<organism evidence="7 8">
    <name type="scientific">Cyanobium gracile UHCC 0139</name>
    <dbReference type="NCBI Taxonomy" id="3110308"/>
    <lineage>
        <taxon>Bacteria</taxon>
        <taxon>Bacillati</taxon>
        <taxon>Cyanobacteriota</taxon>
        <taxon>Cyanophyceae</taxon>
        <taxon>Synechococcales</taxon>
        <taxon>Prochlorococcaceae</taxon>
        <taxon>Cyanobium</taxon>
    </lineage>
</organism>
<protein>
    <submittedName>
        <fullName evidence="7">GNAT family N-acetyltransferase</fullName>
    </submittedName>
</protein>
<name>A0ABU5RVP9_9CYAN</name>
<reference evidence="7 8" key="1">
    <citation type="submission" date="2023-12" db="EMBL/GenBank/DDBJ databases">
        <title>Baltic Sea Cyanobacteria.</title>
        <authorList>
            <person name="Delbaje E."/>
            <person name="Fewer D.P."/>
            <person name="Shishido T.K."/>
        </authorList>
    </citation>
    <scope>NUCLEOTIDE SEQUENCE [LARGE SCALE GENOMIC DNA]</scope>
    <source>
        <strain evidence="7 8">UHCC 0139</strain>
    </source>
</reference>
<evidence type="ECO:0000256" key="2">
    <source>
        <dbReference type="ARBA" id="ARBA00022649"/>
    </source>
</evidence>
<evidence type="ECO:0000256" key="4">
    <source>
        <dbReference type="ARBA" id="ARBA00023315"/>
    </source>
</evidence>
<feature type="domain" description="N-acetyltransferase" evidence="6">
    <location>
        <begin position="16"/>
        <end position="166"/>
    </location>
</feature>
<dbReference type="PANTHER" id="PTHR36449:SF1">
    <property type="entry name" value="ACETYLTRANSFERASE"/>
    <property type="match status" value="1"/>
</dbReference>
<evidence type="ECO:0000256" key="5">
    <source>
        <dbReference type="ARBA" id="ARBA00049880"/>
    </source>
</evidence>